<evidence type="ECO:0000313" key="4">
    <source>
        <dbReference type="EMBL" id="HIQ70993.1"/>
    </source>
</evidence>
<dbReference type="Pfam" id="PF00557">
    <property type="entry name" value="Peptidase_M24"/>
    <property type="match status" value="1"/>
</dbReference>
<feature type="signal peptide" evidence="1">
    <location>
        <begin position="1"/>
        <end position="18"/>
    </location>
</feature>
<organism evidence="4 5">
    <name type="scientific">Candidatus Onthenecus intestinigallinarum</name>
    <dbReference type="NCBI Taxonomy" id="2840875"/>
    <lineage>
        <taxon>Bacteria</taxon>
        <taxon>Bacillati</taxon>
        <taxon>Bacillota</taxon>
        <taxon>Clostridia</taxon>
        <taxon>Eubacteriales</taxon>
        <taxon>Candidatus Onthenecus</taxon>
    </lineage>
</organism>
<feature type="domain" description="Creatinase N-terminal" evidence="3">
    <location>
        <begin position="14"/>
        <end position="128"/>
    </location>
</feature>
<feature type="chain" id="PRO_5038800087" evidence="1">
    <location>
        <begin position="19"/>
        <end position="355"/>
    </location>
</feature>
<keyword evidence="4" id="KW-0645">Protease</keyword>
<dbReference type="PRINTS" id="PR00599">
    <property type="entry name" value="MAPEPTIDASE"/>
</dbReference>
<gene>
    <name evidence="4" type="ORF">IAB73_02130</name>
</gene>
<sequence length="355" mass="38543">MNARCAALAACLPSGAQAALLSSAPNIRYVSGYTGEGLALVAQDLRAIVTDFRYTEQAQRQAPDFEVFEIAPGERHEAVAYRLLQKRGVRTLAVEEDVLTVADYRELQKAMPDVSLVSLEGAPQRLRWIKDADELDMLERANRLTSDCFEHMCSFIREGMTEREIALEIDFWMMRRGSEGVSFETIVASGENGSLCHAIPSDRRVRSGDLITMDFGAVVGGYHADLTRTVALGAVSAECARMYETVLRAQLAALEAIRPGVVCSEVDAVARRIIDGAGYEGRFGHSLGHSAGLEIHENPGFSRRCQEPVAAGMVITVEPGIYVPGVGGVRIEDSVAVTQDGVRILTPASKELITL</sequence>
<dbReference type="CDD" id="cd01092">
    <property type="entry name" value="APP-like"/>
    <property type="match status" value="1"/>
</dbReference>
<dbReference type="InterPro" id="IPR001714">
    <property type="entry name" value="Pept_M24_MAP"/>
</dbReference>
<dbReference type="AlphaFoldDB" id="A0A9D0ZAR7"/>
<dbReference type="GO" id="GO:0008235">
    <property type="term" value="F:metalloexopeptidase activity"/>
    <property type="evidence" value="ECO:0007669"/>
    <property type="project" value="UniProtKB-ARBA"/>
</dbReference>
<dbReference type="Pfam" id="PF01321">
    <property type="entry name" value="Creatinase_N"/>
    <property type="match status" value="1"/>
</dbReference>
<dbReference type="SUPFAM" id="SSF53092">
    <property type="entry name" value="Creatinase/prolidase N-terminal domain"/>
    <property type="match status" value="1"/>
</dbReference>
<keyword evidence="1" id="KW-0732">Signal</keyword>
<keyword evidence="4" id="KW-0031">Aminopeptidase</keyword>
<evidence type="ECO:0000256" key="1">
    <source>
        <dbReference type="SAM" id="SignalP"/>
    </source>
</evidence>
<protein>
    <submittedName>
        <fullName evidence="4">Aminopeptidase P family protein</fullName>
    </submittedName>
</protein>
<reference evidence="4" key="1">
    <citation type="submission" date="2020-10" db="EMBL/GenBank/DDBJ databases">
        <authorList>
            <person name="Gilroy R."/>
        </authorList>
    </citation>
    <scope>NUCLEOTIDE SEQUENCE</scope>
    <source>
        <strain evidence="4">ChiSxjej2B14-6234</strain>
    </source>
</reference>
<dbReference type="Proteomes" id="UP000886887">
    <property type="component" value="Unassembled WGS sequence"/>
</dbReference>
<dbReference type="EMBL" id="DVFJ01000006">
    <property type="protein sequence ID" value="HIQ70993.1"/>
    <property type="molecule type" value="Genomic_DNA"/>
</dbReference>
<dbReference type="InterPro" id="IPR029149">
    <property type="entry name" value="Creatin/AminoP/Spt16_N"/>
</dbReference>
<feature type="domain" description="Peptidase M24" evidence="2">
    <location>
        <begin position="137"/>
        <end position="339"/>
    </location>
</feature>
<name>A0A9D0ZAR7_9FIRM</name>
<proteinExistence type="predicted"/>
<dbReference type="Gene3D" id="3.90.230.10">
    <property type="entry name" value="Creatinase/methionine aminopeptidase superfamily"/>
    <property type="match status" value="1"/>
</dbReference>
<dbReference type="SUPFAM" id="SSF55920">
    <property type="entry name" value="Creatinase/aminopeptidase"/>
    <property type="match status" value="1"/>
</dbReference>
<dbReference type="InterPro" id="IPR000587">
    <property type="entry name" value="Creatinase_N"/>
</dbReference>
<dbReference type="InterPro" id="IPR050659">
    <property type="entry name" value="Peptidase_M24B"/>
</dbReference>
<dbReference type="Gene3D" id="3.40.350.10">
    <property type="entry name" value="Creatinase/prolidase N-terminal domain"/>
    <property type="match status" value="1"/>
</dbReference>
<dbReference type="InterPro" id="IPR036005">
    <property type="entry name" value="Creatinase/aminopeptidase-like"/>
</dbReference>
<reference evidence="4" key="2">
    <citation type="journal article" date="2021" name="PeerJ">
        <title>Extensive microbial diversity within the chicken gut microbiome revealed by metagenomics and culture.</title>
        <authorList>
            <person name="Gilroy R."/>
            <person name="Ravi A."/>
            <person name="Getino M."/>
            <person name="Pursley I."/>
            <person name="Horton D.L."/>
            <person name="Alikhan N.F."/>
            <person name="Baker D."/>
            <person name="Gharbi K."/>
            <person name="Hall N."/>
            <person name="Watson M."/>
            <person name="Adriaenssens E.M."/>
            <person name="Foster-Nyarko E."/>
            <person name="Jarju S."/>
            <person name="Secka A."/>
            <person name="Antonio M."/>
            <person name="Oren A."/>
            <person name="Chaudhuri R.R."/>
            <person name="La Ragione R."/>
            <person name="Hildebrand F."/>
            <person name="Pallen M.J."/>
        </authorList>
    </citation>
    <scope>NUCLEOTIDE SEQUENCE</scope>
    <source>
        <strain evidence="4">ChiSxjej2B14-6234</strain>
    </source>
</reference>
<dbReference type="GO" id="GO:0004177">
    <property type="term" value="F:aminopeptidase activity"/>
    <property type="evidence" value="ECO:0007669"/>
    <property type="project" value="UniProtKB-KW"/>
</dbReference>
<dbReference type="InterPro" id="IPR000994">
    <property type="entry name" value="Pept_M24"/>
</dbReference>
<accession>A0A9D0ZAR7</accession>
<evidence type="ECO:0000259" key="3">
    <source>
        <dbReference type="Pfam" id="PF01321"/>
    </source>
</evidence>
<dbReference type="PANTHER" id="PTHR46112">
    <property type="entry name" value="AMINOPEPTIDASE"/>
    <property type="match status" value="1"/>
</dbReference>
<keyword evidence="4" id="KW-0378">Hydrolase</keyword>
<evidence type="ECO:0000259" key="2">
    <source>
        <dbReference type="Pfam" id="PF00557"/>
    </source>
</evidence>
<dbReference type="PANTHER" id="PTHR46112:SF3">
    <property type="entry name" value="AMINOPEPTIDASE YPDF"/>
    <property type="match status" value="1"/>
</dbReference>
<comment type="caution">
    <text evidence="4">The sequence shown here is derived from an EMBL/GenBank/DDBJ whole genome shotgun (WGS) entry which is preliminary data.</text>
</comment>
<evidence type="ECO:0000313" key="5">
    <source>
        <dbReference type="Proteomes" id="UP000886887"/>
    </source>
</evidence>